<dbReference type="InterPro" id="IPR036850">
    <property type="entry name" value="NDK-like_dom_sf"/>
</dbReference>
<evidence type="ECO:0000259" key="9">
    <source>
        <dbReference type="SMART" id="SM00562"/>
    </source>
</evidence>
<sequence>SSGSKPSIRTNSFPSPCLEASPPELNLSSCLPGLVPSAQLQHPGSQRSVCSVQASEELLKEHYSALRDRPFYGRLVKYMSSGPIVAMVWQGLDVVKTVRSMIGETNPAESRPGTIRGDFCVEVGKHSCAKPARNESAFPEQKFSLLCSDQS</sequence>
<dbReference type="FunFam" id="3.30.70.141:FF:000039">
    <property type="entry name" value="Nucleoside diphosphate kinase B"/>
    <property type="match status" value="1"/>
</dbReference>
<evidence type="ECO:0000256" key="7">
    <source>
        <dbReference type="RuleBase" id="RU004011"/>
    </source>
</evidence>
<evidence type="ECO:0000256" key="2">
    <source>
        <dbReference type="ARBA" id="ARBA00008142"/>
    </source>
</evidence>
<reference evidence="10" key="2">
    <citation type="submission" date="2025-09" db="UniProtKB">
        <authorList>
            <consortium name="Ensembl"/>
        </authorList>
    </citation>
    <scope>IDENTIFICATION</scope>
</reference>
<proteinExistence type="inferred from homology"/>
<dbReference type="GO" id="GO:0006183">
    <property type="term" value="P:GTP biosynthetic process"/>
    <property type="evidence" value="ECO:0007669"/>
    <property type="project" value="InterPro"/>
</dbReference>
<dbReference type="InterPro" id="IPR001564">
    <property type="entry name" value="Nucleoside_diP_kinase"/>
</dbReference>
<dbReference type="Gene3D" id="3.30.70.141">
    <property type="entry name" value="Nucleoside diphosphate kinase-like domain"/>
    <property type="match status" value="1"/>
</dbReference>
<dbReference type="Ensembl" id="ENSZALT00000002859.1">
    <property type="protein sequence ID" value="ENSZALP00000001603.1"/>
    <property type="gene ID" value="ENSZALG00000001868.1"/>
</dbReference>
<dbReference type="AlphaFoldDB" id="A0A8D2QA42"/>
<comment type="cofactor">
    <cofactor evidence="1">
        <name>Mg(2+)</name>
        <dbReference type="ChEBI" id="CHEBI:18420"/>
    </cofactor>
</comment>
<keyword evidence="4" id="KW-0808">Transferase</keyword>
<evidence type="ECO:0000256" key="5">
    <source>
        <dbReference type="ARBA" id="ARBA00022777"/>
    </source>
</evidence>
<keyword evidence="5" id="KW-0418">Kinase</keyword>
<evidence type="ECO:0000256" key="3">
    <source>
        <dbReference type="ARBA" id="ARBA00012966"/>
    </source>
</evidence>
<dbReference type="EC" id="2.7.4.6" evidence="3"/>
<feature type="region of interest" description="Disordered" evidence="8">
    <location>
        <begin position="1"/>
        <end position="21"/>
    </location>
</feature>
<dbReference type="GO" id="GO:0004550">
    <property type="term" value="F:nucleoside diphosphate kinase activity"/>
    <property type="evidence" value="ECO:0007669"/>
    <property type="project" value="UniProtKB-EC"/>
</dbReference>
<evidence type="ECO:0000256" key="1">
    <source>
        <dbReference type="ARBA" id="ARBA00001946"/>
    </source>
</evidence>
<organism evidence="10 11">
    <name type="scientific">Zonotrichia albicollis</name>
    <name type="common">White-throated sparrow</name>
    <name type="synonym">Fringilla albicollis</name>
    <dbReference type="NCBI Taxonomy" id="44394"/>
    <lineage>
        <taxon>Eukaryota</taxon>
        <taxon>Metazoa</taxon>
        <taxon>Chordata</taxon>
        <taxon>Craniata</taxon>
        <taxon>Vertebrata</taxon>
        <taxon>Euteleostomi</taxon>
        <taxon>Archelosauria</taxon>
        <taxon>Archosauria</taxon>
        <taxon>Dinosauria</taxon>
        <taxon>Saurischia</taxon>
        <taxon>Theropoda</taxon>
        <taxon>Coelurosauria</taxon>
        <taxon>Aves</taxon>
        <taxon>Neognathae</taxon>
        <taxon>Neoaves</taxon>
        <taxon>Telluraves</taxon>
        <taxon>Australaves</taxon>
        <taxon>Passeriformes</taxon>
        <taxon>Passerellidae</taxon>
        <taxon>Zonotrichia</taxon>
    </lineage>
</organism>
<evidence type="ECO:0000313" key="11">
    <source>
        <dbReference type="Proteomes" id="UP000694413"/>
    </source>
</evidence>
<evidence type="ECO:0000313" key="10">
    <source>
        <dbReference type="Ensembl" id="ENSZALP00000001603.1"/>
    </source>
</evidence>
<comment type="caution">
    <text evidence="6">Lacks conserved residue(s) required for the propagation of feature annotation.</text>
</comment>
<keyword evidence="11" id="KW-1185">Reference proteome</keyword>
<evidence type="ECO:0000256" key="4">
    <source>
        <dbReference type="ARBA" id="ARBA00022679"/>
    </source>
</evidence>
<dbReference type="SMART" id="SM00562">
    <property type="entry name" value="NDK"/>
    <property type="match status" value="1"/>
</dbReference>
<evidence type="ECO:0000256" key="8">
    <source>
        <dbReference type="SAM" id="MobiDB-lite"/>
    </source>
</evidence>
<protein>
    <recommendedName>
        <fullName evidence="3">nucleoside-diphosphate kinase</fullName>
        <ecNumber evidence="3">2.7.4.6</ecNumber>
    </recommendedName>
</protein>
<dbReference type="SUPFAM" id="SSF54919">
    <property type="entry name" value="Nucleoside diphosphate kinase, NDK"/>
    <property type="match status" value="1"/>
</dbReference>
<feature type="compositionally biased region" description="Polar residues" evidence="8">
    <location>
        <begin position="1"/>
        <end position="14"/>
    </location>
</feature>
<feature type="domain" description="Nucleoside diphosphate kinase-like" evidence="9">
    <location>
        <begin position="45"/>
        <end position="145"/>
    </location>
</feature>
<accession>A0A8D2QA42</accession>
<dbReference type="GO" id="GO:0006241">
    <property type="term" value="P:CTP biosynthetic process"/>
    <property type="evidence" value="ECO:0007669"/>
    <property type="project" value="InterPro"/>
</dbReference>
<dbReference type="GO" id="GO:0006228">
    <property type="term" value="P:UTP biosynthetic process"/>
    <property type="evidence" value="ECO:0007669"/>
    <property type="project" value="InterPro"/>
</dbReference>
<dbReference type="Proteomes" id="UP000694413">
    <property type="component" value="Unassembled WGS sequence"/>
</dbReference>
<reference evidence="10" key="1">
    <citation type="submission" date="2025-08" db="UniProtKB">
        <authorList>
            <consortium name="Ensembl"/>
        </authorList>
    </citation>
    <scope>IDENTIFICATION</scope>
</reference>
<name>A0A8D2QA42_ZONAL</name>
<comment type="similarity">
    <text evidence="2 6 7">Belongs to the NDK family.</text>
</comment>
<dbReference type="PROSITE" id="PS51374">
    <property type="entry name" value="NDPK_LIKE"/>
    <property type="match status" value="1"/>
</dbReference>
<dbReference type="PANTHER" id="PTHR11349">
    <property type="entry name" value="NUCLEOSIDE DIPHOSPHATE KINASE"/>
    <property type="match status" value="1"/>
</dbReference>
<dbReference type="Pfam" id="PF00334">
    <property type="entry name" value="NDK"/>
    <property type="match status" value="1"/>
</dbReference>
<dbReference type="InterPro" id="IPR034907">
    <property type="entry name" value="NDK-like_dom"/>
</dbReference>
<evidence type="ECO:0000256" key="6">
    <source>
        <dbReference type="PROSITE-ProRule" id="PRU00706"/>
    </source>
</evidence>
<dbReference type="PRINTS" id="PR01243">
    <property type="entry name" value="NUCDPKINASE"/>
</dbReference>